<gene>
    <name evidence="2" type="ORF">DRF62_02370</name>
</gene>
<reference evidence="2 3" key="1">
    <citation type="journal article" date="2006" name="Int. J. Syst. Evol. Microbiol.">
        <title>Chryseobacterium piscium sp. nov., isolated from fish of the South Atlantic Ocean off South Africa.</title>
        <authorList>
            <person name="de Beer H."/>
            <person name="Hugo C.J."/>
            <person name="Jooste P.J."/>
            <person name="Vancanneyt M."/>
            <person name="Coenye T."/>
            <person name="Vandamme P."/>
        </authorList>
    </citation>
    <scope>NUCLEOTIDE SEQUENCE [LARGE SCALE GENOMIC DNA]</scope>
    <source>
        <strain evidence="2 3">CCUG 51923</strain>
    </source>
</reference>
<dbReference type="Proteomes" id="UP000256512">
    <property type="component" value="Unassembled WGS sequence"/>
</dbReference>
<evidence type="ECO:0000256" key="1">
    <source>
        <dbReference type="SAM" id="MobiDB-lite"/>
    </source>
</evidence>
<evidence type="ECO:0000313" key="2">
    <source>
        <dbReference type="EMBL" id="REC57023.1"/>
    </source>
</evidence>
<name>A0A3D9BU20_9FLAO</name>
<comment type="caution">
    <text evidence="2">The sequence shown here is derived from an EMBL/GenBank/DDBJ whole genome shotgun (WGS) entry which is preliminary data.</text>
</comment>
<feature type="compositionally biased region" description="Polar residues" evidence="1">
    <location>
        <begin position="59"/>
        <end position="71"/>
    </location>
</feature>
<organism evidence="2 3">
    <name type="scientific">Chryseobacterium piscium</name>
    <dbReference type="NCBI Taxonomy" id="333702"/>
    <lineage>
        <taxon>Bacteria</taxon>
        <taxon>Pseudomonadati</taxon>
        <taxon>Bacteroidota</taxon>
        <taxon>Flavobacteriia</taxon>
        <taxon>Flavobacteriales</taxon>
        <taxon>Weeksellaceae</taxon>
        <taxon>Chryseobacterium group</taxon>
        <taxon>Chryseobacterium</taxon>
    </lineage>
</organism>
<proteinExistence type="predicted"/>
<dbReference type="PROSITE" id="PS51257">
    <property type="entry name" value="PROKAR_LIPOPROTEIN"/>
    <property type="match status" value="1"/>
</dbReference>
<feature type="compositionally biased region" description="Low complexity" evidence="1">
    <location>
        <begin position="90"/>
        <end position="105"/>
    </location>
</feature>
<protein>
    <recommendedName>
        <fullName evidence="4">Lipoprotein</fullName>
    </recommendedName>
</protein>
<accession>A0A3D9BU20</accession>
<feature type="region of interest" description="Disordered" evidence="1">
    <location>
        <begin position="59"/>
        <end position="112"/>
    </location>
</feature>
<keyword evidence="3" id="KW-1185">Reference proteome</keyword>
<dbReference type="EMBL" id="QNVS01000003">
    <property type="protein sequence ID" value="REC57023.1"/>
    <property type="molecule type" value="Genomic_DNA"/>
</dbReference>
<sequence>MFEFKIDNSMKTKVLFIGAICALSVISCSPERDEQLNENPATADKLDVKKLKINNLPGSQNKIESDTTNIGITPYSLPLNSGSGLDPETGTDPNPDPNEGGDPKNVPIPPRR</sequence>
<evidence type="ECO:0008006" key="4">
    <source>
        <dbReference type="Google" id="ProtNLM"/>
    </source>
</evidence>
<dbReference type="AlphaFoldDB" id="A0A3D9BU20"/>
<evidence type="ECO:0000313" key="3">
    <source>
        <dbReference type="Proteomes" id="UP000256512"/>
    </source>
</evidence>